<keyword evidence="3" id="KW-0418">Kinase</keyword>
<evidence type="ECO:0000256" key="1">
    <source>
        <dbReference type="ARBA" id="ARBA00022679"/>
    </source>
</evidence>
<keyword evidence="1" id="KW-0808">Transferase</keyword>
<feature type="compositionally biased region" description="Polar residues" evidence="5">
    <location>
        <begin position="74"/>
        <end position="90"/>
    </location>
</feature>
<evidence type="ECO:0000313" key="7">
    <source>
        <dbReference type="EMBL" id="CAE2286863.1"/>
    </source>
</evidence>
<dbReference type="Gene3D" id="1.10.510.10">
    <property type="entry name" value="Transferase(Phosphotransferase) domain 1"/>
    <property type="match status" value="1"/>
</dbReference>
<dbReference type="GO" id="GO:0004674">
    <property type="term" value="F:protein serine/threonine kinase activity"/>
    <property type="evidence" value="ECO:0007669"/>
    <property type="project" value="TreeGrafter"/>
</dbReference>
<proteinExistence type="predicted"/>
<dbReference type="SMART" id="SM00220">
    <property type="entry name" value="S_TKc"/>
    <property type="match status" value="1"/>
</dbReference>
<dbReference type="PROSITE" id="PS50011">
    <property type="entry name" value="PROTEIN_KINASE_DOM"/>
    <property type="match status" value="1"/>
</dbReference>
<dbReference type="EMBL" id="HBKN01013188">
    <property type="protein sequence ID" value="CAE2286863.1"/>
    <property type="molecule type" value="Transcribed_RNA"/>
</dbReference>
<dbReference type="InterPro" id="IPR000719">
    <property type="entry name" value="Prot_kinase_dom"/>
</dbReference>
<dbReference type="PROSITE" id="PS00108">
    <property type="entry name" value="PROTEIN_KINASE_ST"/>
    <property type="match status" value="1"/>
</dbReference>
<evidence type="ECO:0000256" key="4">
    <source>
        <dbReference type="ARBA" id="ARBA00022840"/>
    </source>
</evidence>
<feature type="compositionally biased region" description="Low complexity" evidence="5">
    <location>
        <begin position="9"/>
        <end position="21"/>
    </location>
</feature>
<reference evidence="7" key="1">
    <citation type="submission" date="2021-01" db="EMBL/GenBank/DDBJ databases">
        <authorList>
            <person name="Corre E."/>
            <person name="Pelletier E."/>
            <person name="Niang G."/>
            <person name="Scheremetjew M."/>
            <person name="Finn R."/>
            <person name="Kale V."/>
            <person name="Holt S."/>
            <person name="Cochrane G."/>
            <person name="Meng A."/>
            <person name="Brown T."/>
            <person name="Cohen L."/>
        </authorList>
    </citation>
    <scope>NUCLEOTIDE SEQUENCE</scope>
    <source>
        <strain evidence="7">CCMP 2712</strain>
    </source>
</reference>
<dbReference type="Pfam" id="PF07714">
    <property type="entry name" value="PK_Tyr_Ser-Thr"/>
    <property type="match status" value="1"/>
</dbReference>
<accession>A0A7S4NG59</accession>
<evidence type="ECO:0000259" key="6">
    <source>
        <dbReference type="PROSITE" id="PS50011"/>
    </source>
</evidence>
<dbReference type="InterPro" id="IPR008271">
    <property type="entry name" value="Ser/Thr_kinase_AS"/>
</dbReference>
<dbReference type="PANTHER" id="PTHR44329">
    <property type="entry name" value="SERINE/THREONINE-PROTEIN KINASE TNNI3K-RELATED"/>
    <property type="match status" value="1"/>
</dbReference>
<evidence type="ECO:0000256" key="3">
    <source>
        <dbReference type="ARBA" id="ARBA00022777"/>
    </source>
</evidence>
<evidence type="ECO:0000256" key="5">
    <source>
        <dbReference type="SAM" id="MobiDB-lite"/>
    </source>
</evidence>
<dbReference type="InterPro" id="IPR051681">
    <property type="entry name" value="Ser/Thr_Kinases-Pseudokinases"/>
</dbReference>
<feature type="domain" description="Protein kinase" evidence="6">
    <location>
        <begin position="206"/>
        <end position="506"/>
    </location>
</feature>
<dbReference type="InterPro" id="IPR011009">
    <property type="entry name" value="Kinase-like_dom_sf"/>
</dbReference>
<dbReference type="SUPFAM" id="SSF56112">
    <property type="entry name" value="Protein kinase-like (PK-like)"/>
    <property type="match status" value="1"/>
</dbReference>
<dbReference type="GO" id="GO:0005524">
    <property type="term" value="F:ATP binding"/>
    <property type="evidence" value="ECO:0007669"/>
    <property type="project" value="UniProtKB-KW"/>
</dbReference>
<feature type="region of interest" description="Disordered" evidence="5">
    <location>
        <begin position="1"/>
        <end position="33"/>
    </location>
</feature>
<protein>
    <recommendedName>
        <fullName evidence="6">Protein kinase domain-containing protein</fullName>
    </recommendedName>
</protein>
<sequence length="521" mass="58109">MTGYEERSASNSISSSHSMPSQHHTPAVDEYKHIQMLFKDQDTTEGSVKSERDLEISIRQDTPVGPQATEITETCSQEQRIPSLQGTDLSGSGHPLRAYPLHHVKQIIPPSKQTAAALQVSSSWSSNPGRNTAGLANGNSFVSSGSSKGRSVQGYAFEDMSFDRYSTKSTSNCFSAFLFRRKQNTSRLNLGLSAPPRHSVSLHGAVHESFDDGASDAGTLELYSNDINWICRTRSVGLCEVHRVIVKGQQMIAKVPKARLPFELSLRAQADIHNEAKLISTIPPHRNIVQFQGFINDELAGQRPVVLTEMVSMTSLADFLQERQTLYGEGQWRPNRMVSLGWCIGMEKGLAFLHSRQPPLIHSDLKPANLILSEDLTNIKIADFGLGSSVDHSEARDPSVWERQRNFGTGTYRYMAPELADRACAPNEQTDVYSSAIIMWEICTGMMAFSHAIHLLADENVRKFLRPPVDRIGWVPLINVIEAAWHQEPSRRPTASMICDQLQGLIKQSQTRFQRFRSCFL</sequence>
<dbReference type="InterPro" id="IPR001245">
    <property type="entry name" value="Ser-Thr/Tyr_kinase_cat_dom"/>
</dbReference>
<feature type="region of interest" description="Disordered" evidence="5">
    <location>
        <begin position="74"/>
        <end position="93"/>
    </location>
</feature>
<dbReference type="AlphaFoldDB" id="A0A7S4NG59"/>
<keyword evidence="2" id="KW-0547">Nucleotide-binding</keyword>
<dbReference type="PANTHER" id="PTHR44329:SF288">
    <property type="entry name" value="MITOGEN-ACTIVATED PROTEIN KINASE KINASE KINASE 20"/>
    <property type="match status" value="1"/>
</dbReference>
<name>A0A7S4NG59_GUITH</name>
<evidence type="ECO:0000256" key="2">
    <source>
        <dbReference type="ARBA" id="ARBA00022741"/>
    </source>
</evidence>
<gene>
    <name evidence="7" type="ORF">GTHE00462_LOCUS10289</name>
</gene>
<keyword evidence="4" id="KW-0067">ATP-binding</keyword>
<organism evidence="7">
    <name type="scientific">Guillardia theta</name>
    <name type="common">Cryptophyte</name>
    <name type="synonym">Cryptomonas phi</name>
    <dbReference type="NCBI Taxonomy" id="55529"/>
    <lineage>
        <taxon>Eukaryota</taxon>
        <taxon>Cryptophyceae</taxon>
        <taxon>Pyrenomonadales</taxon>
        <taxon>Geminigeraceae</taxon>
        <taxon>Guillardia</taxon>
    </lineage>
</organism>